<keyword evidence="3" id="KW-0862">Zinc</keyword>
<keyword evidence="5" id="KW-0175">Coiled coil</keyword>
<dbReference type="EMBL" id="LUCH01000540">
    <property type="protein sequence ID" value="KAF5404891.1"/>
    <property type="molecule type" value="Genomic_DNA"/>
</dbReference>
<dbReference type="GO" id="GO:0005654">
    <property type="term" value="C:nucleoplasm"/>
    <property type="evidence" value="ECO:0007669"/>
    <property type="project" value="TreeGrafter"/>
</dbReference>
<feature type="domain" description="B box-type" evidence="8">
    <location>
        <begin position="290"/>
        <end position="331"/>
    </location>
</feature>
<dbReference type="Pfam" id="PF00643">
    <property type="entry name" value="zf-B_box"/>
    <property type="match status" value="1"/>
</dbReference>
<dbReference type="InterPro" id="IPR013083">
    <property type="entry name" value="Znf_RING/FYVE/PHD"/>
</dbReference>
<dbReference type="InterPro" id="IPR027370">
    <property type="entry name" value="Znf-RING_euk"/>
</dbReference>
<dbReference type="PROSITE" id="PS00518">
    <property type="entry name" value="ZF_RING_1"/>
    <property type="match status" value="1"/>
</dbReference>
<comment type="caution">
    <text evidence="9">The sequence shown here is derived from an EMBL/GenBank/DDBJ whole genome shotgun (WGS) entry which is preliminary data.</text>
</comment>
<keyword evidence="2 4" id="KW-0863">Zinc-finger</keyword>
<dbReference type="SMART" id="SM00184">
    <property type="entry name" value="RING"/>
    <property type="match status" value="2"/>
</dbReference>
<feature type="coiled-coil region" evidence="5">
    <location>
        <begin position="363"/>
        <end position="390"/>
    </location>
</feature>
<dbReference type="InterPro" id="IPR047153">
    <property type="entry name" value="TRIM45/56/19-like"/>
</dbReference>
<dbReference type="PANTHER" id="PTHR25462">
    <property type="entry name" value="BONUS, ISOFORM C-RELATED"/>
    <property type="match status" value="1"/>
</dbReference>
<dbReference type="SUPFAM" id="SSF57845">
    <property type="entry name" value="B-box zinc-binding domain"/>
    <property type="match status" value="1"/>
</dbReference>
<evidence type="ECO:0000256" key="1">
    <source>
        <dbReference type="ARBA" id="ARBA00022723"/>
    </source>
</evidence>
<organism evidence="9 10">
    <name type="scientific">Paragonimus heterotremus</name>
    <dbReference type="NCBI Taxonomy" id="100268"/>
    <lineage>
        <taxon>Eukaryota</taxon>
        <taxon>Metazoa</taxon>
        <taxon>Spiralia</taxon>
        <taxon>Lophotrochozoa</taxon>
        <taxon>Platyhelminthes</taxon>
        <taxon>Trematoda</taxon>
        <taxon>Digenea</taxon>
        <taxon>Plagiorchiida</taxon>
        <taxon>Troglotremata</taxon>
        <taxon>Troglotrematidae</taxon>
        <taxon>Paragonimus</taxon>
    </lineage>
</organism>
<evidence type="ECO:0000256" key="5">
    <source>
        <dbReference type="SAM" id="Coils"/>
    </source>
</evidence>
<keyword evidence="1" id="KW-0479">Metal-binding</keyword>
<dbReference type="Pfam" id="PF13445">
    <property type="entry name" value="zf-RING_UBOX"/>
    <property type="match status" value="1"/>
</dbReference>
<feature type="region of interest" description="Disordered" evidence="6">
    <location>
        <begin position="1"/>
        <end position="50"/>
    </location>
</feature>
<dbReference type="InterPro" id="IPR001841">
    <property type="entry name" value="Znf_RING"/>
</dbReference>
<evidence type="ECO:0000256" key="4">
    <source>
        <dbReference type="PROSITE-ProRule" id="PRU00024"/>
    </source>
</evidence>
<reference evidence="9" key="1">
    <citation type="submission" date="2019-05" db="EMBL/GenBank/DDBJ databases">
        <title>Annotation for the trematode Paragonimus heterotremus.</title>
        <authorList>
            <person name="Choi Y.-J."/>
        </authorList>
    </citation>
    <scope>NUCLEOTIDE SEQUENCE</scope>
    <source>
        <strain evidence="9">LC</strain>
    </source>
</reference>
<dbReference type="PROSITE" id="PS50119">
    <property type="entry name" value="ZF_BBOX"/>
    <property type="match status" value="1"/>
</dbReference>
<dbReference type="GO" id="GO:0008270">
    <property type="term" value="F:zinc ion binding"/>
    <property type="evidence" value="ECO:0007669"/>
    <property type="project" value="UniProtKB-KW"/>
</dbReference>
<dbReference type="SUPFAM" id="SSF57850">
    <property type="entry name" value="RING/U-box"/>
    <property type="match status" value="1"/>
</dbReference>
<evidence type="ECO:0000256" key="6">
    <source>
        <dbReference type="SAM" id="MobiDB-lite"/>
    </source>
</evidence>
<sequence>MPMDGHQSAYQYRSRRRGVQSDEDEDEQTDTKLEGKVGALSSKTTSLRSPGNKLTADTFFGTVAGRLAQEIHDEFLVCKICFESYTNPKCLSCLHTFCANCIDRHISAEVTYNKYTDYRDFTCPLCRKRTQLPLGGVKRLPDNFLISGLTELVMRQRAPSLSSSSVTLTSTPYARGLGDGLDTASNSLNGDEEADRVNQLPHIGRRGVTYGECEICSQVDWGDRGHSTEPMSRTNPISDNGRASSANLSMAPQASAKCLDCNKLLCTECVKRHRTTKVTKDHATFDLQSGKDIECKEHPGESVRFYCEACSACICVLCTFNEHREHEVASFGEAVACMRSELEMNLEHASQRILHCQARLNSVSEAAELVHNLERQIHETTEQFIEMIQKQEQEILHDLHEFIGARNMNSIDQQADQEQQLETAETLYKEAVKYIDGQEIDMLLAKPDLYAKLDQLNELSLPDSELDQISPEVYFRPGTVQLGYLTNDLSGPPTEQYDYLHMPLSSSQSSIELANRPCLNTTSTQTDASLLEKLIQKVKPKAEEKQCRSRGCNTDSLVVHDRETNTRPRGINTTISFSEAVSNANSEEFLAQLDASKLDFQSMDNLTRARMRRKLKEHYHTFDESSAANIASALMMNGNKYKSSLGPSEYALRRYSAIDKQHH</sequence>
<dbReference type="GO" id="GO:0061630">
    <property type="term" value="F:ubiquitin protein ligase activity"/>
    <property type="evidence" value="ECO:0007669"/>
    <property type="project" value="TreeGrafter"/>
</dbReference>
<dbReference type="Gene3D" id="3.30.40.10">
    <property type="entry name" value="Zinc/RING finger domain, C3HC4 (zinc finger)"/>
    <property type="match status" value="1"/>
</dbReference>
<accession>A0A8J4T344</accession>
<dbReference type="CDD" id="cd16584">
    <property type="entry name" value="RING-HC_TRIM56_C-V"/>
    <property type="match status" value="1"/>
</dbReference>
<evidence type="ECO:0000313" key="10">
    <source>
        <dbReference type="Proteomes" id="UP000748531"/>
    </source>
</evidence>
<keyword evidence="10" id="KW-1185">Reference proteome</keyword>
<evidence type="ECO:0000256" key="2">
    <source>
        <dbReference type="ARBA" id="ARBA00022771"/>
    </source>
</evidence>
<dbReference type="PANTHER" id="PTHR25462:SF305">
    <property type="entry name" value="RING-TYPE DOMAIN-CONTAINING PROTEIN"/>
    <property type="match status" value="1"/>
</dbReference>
<evidence type="ECO:0000259" key="7">
    <source>
        <dbReference type="PROSITE" id="PS50089"/>
    </source>
</evidence>
<feature type="domain" description="RING-type" evidence="7">
    <location>
        <begin position="78"/>
        <end position="127"/>
    </location>
</feature>
<dbReference type="InterPro" id="IPR017907">
    <property type="entry name" value="Znf_RING_CS"/>
</dbReference>
<dbReference type="Proteomes" id="UP000748531">
    <property type="component" value="Unassembled WGS sequence"/>
</dbReference>
<dbReference type="AlphaFoldDB" id="A0A8J4T344"/>
<evidence type="ECO:0000313" key="9">
    <source>
        <dbReference type="EMBL" id="KAF5404891.1"/>
    </source>
</evidence>
<dbReference type="OrthoDB" id="342730at2759"/>
<protein>
    <submittedName>
        <fullName evidence="9">Tripartite motif-containing protein 2</fullName>
    </submittedName>
</protein>
<dbReference type="SMART" id="SM00336">
    <property type="entry name" value="BBOX"/>
    <property type="match status" value="1"/>
</dbReference>
<name>A0A8J4T344_9TREM</name>
<gene>
    <name evidence="9" type="ORF">PHET_01653</name>
</gene>
<proteinExistence type="predicted"/>
<evidence type="ECO:0000259" key="8">
    <source>
        <dbReference type="PROSITE" id="PS50119"/>
    </source>
</evidence>
<dbReference type="InterPro" id="IPR000315">
    <property type="entry name" value="Znf_B-box"/>
</dbReference>
<evidence type="ECO:0000256" key="3">
    <source>
        <dbReference type="ARBA" id="ARBA00022833"/>
    </source>
</evidence>
<dbReference type="Gene3D" id="3.30.160.60">
    <property type="entry name" value="Classic Zinc Finger"/>
    <property type="match status" value="1"/>
</dbReference>
<dbReference type="PROSITE" id="PS50089">
    <property type="entry name" value="ZF_RING_2"/>
    <property type="match status" value="1"/>
</dbReference>